<evidence type="ECO:0000313" key="4">
    <source>
        <dbReference type="Proteomes" id="UP001379533"/>
    </source>
</evidence>
<dbReference type="GO" id="GO:0016798">
    <property type="term" value="F:hydrolase activity, acting on glycosyl bonds"/>
    <property type="evidence" value="ECO:0007669"/>
    <property type="project" value="UniProtKB-KW"/>
</dbReference>
<dbReference type="InterPro" id="IPR020004">
    <property type="entry name" value="UDP-GlcNAc_Epase"/>
</dbReference>
<dbReference type="SUPFAM" id="SSF53756">
    <property type="entry name" value="UDP-Glycosyltransferase/glycogen phosphorylase"/>
    <property type="match status" value="1"/>
</dbReference>
<evidence type="ECO:0000256" key="1">
    <source>
        <dbReference type="SAM" id="MobiDB-lite"/>
    </source>
</evidence>
<reference evidence="3 4" key="1">
    <citation type="submission" date="2021-12" db="EMBL/GenBank/DDBJ databases">
        <title>Discovery of the Pendulisporaceae a myxobacterial family with distinct sporulation behavior and unique specialized metabolism.</title>
        <authorList>
            <person name="Garcia R."/>
            <person name="Popoff A."/>
            <person name="Bader C.D."/>
            <person name="Loehr J."/>
            <person name="Walesch S."/>
            <person name="Walt C."/>
            <person name="Boldt J."/>
            <person name="Bunk B."/>
            <person name="Haeckl F.J.F.P.J."/>
            <person name="Gunesch A.P."/>
            <person name="Birkelbach J."/>
            <person name="Nuebel U."/>
            <person name="Pietschmann T."/>
            <person name="Bach T."/>
            <person name="Mueller R."/>
        </authorList>
    </citation>
    <scope>NUCLEOTIDE SEQUENCE [LARGE SCALE GENOMIC DNA]</scope>
    <source>
        <strain evidence="3 4">MSr12523</strain>
    </source>
</reference>
<evidence type="ECO:0000259" key="2">
    <source>
        <dbReference type="Pfam" id="PF02350"/>
    </source>
</evidence>
<feature type="region of interest" description="Disordered" evidence="1">
    <location>
        <begin position="376"/>
        <end position="395"/>
    </location>
</feature>
<dbReference type="PANTHER" id="PTHR43174:SF3">
    <property type="entry name" value="UDP-N-ACETYLGLUCOSAMINE 2-EPIMERASE"/>
    <property type="match status" value="1"/>
</dbReference>
<gene>
    <name evidence="3" type="primary">neuC</name>
    <name evidence="3" type="ORF">LZC95_14045</name>
</gene>
<keyword evidence="4" id="KW-1185">Reference proteome</keyword>
<accession>A0ABZ2KH06</accession>
<feature type="domain" description="UDP-N-acetylglucosamine 2-epimerase" evidence="2">
    <location>
        <begin position="26"/>
        <end position="342"/>
    </location>
</feature>
<sequence>MIERRRIAVLTTGRQDWGILRTVCSALKEHPALDLVLVAGGMACSPRFGRVVDLIGEDGFDVAAELPWTEDAHGASRTALEQAGDATARVGEALVRLQVDALVLVGDRFETLSAALAATLVGIPVVHLHGGEQTEGAMDDAIRHAVTKLAHLHLVSHPEHRDRVLALGEDAASVHVVGAPGLDNLGRADLPSRAELEAKLGIALEPPLVLVTVHPTTLALQKDEDARAVAAAMERVPATYVVTLPNADPGNEQVRAHMQGVIAKVRGVAAEALGERNYWGLLRLADALLGNSSSALIEAPALFLPAVNVGDRQKGRRREANVIDVPTDPDAIVAALERALGSSFRDGLRAAGAEVIAPGSIGKKAVEILAATSFGRPPRKKPVTLWKEGAKKNAP</sequence>
<dbReference type="Gene3D" id="3.40.50.2000">
    <property type="entry name" value="Glycogen Phosphorylase B"/>
    <property type="match status" value="2"/>
</dbReference>
<dbReference type="RefSeq" id="WP_394848567.1">
    <property type="nucleotide sequence ID" value="NZ_CP089982.1"/>
</dbReference>
<dbReference type="Proteomes" id="UP001379533">
    <property type="component" value="Chromosome"/>
</dbReference>
<dbReference type="NCBIfam" id="TIGR03568">
    <property type="entry name" value="NeuC_NnaA"/>
    <property type="match status" value="1"/>
</dbReference>
<dbReference type="Pfam" id="PF02350">
    <property type="entry name" value="Epimerase_2"/>
    <property type="match status" value="1"/>
</dbReference>
<dbReference type="InterPro" id="IPR029767">
    <property type="entry name" value="WecB-like"/>
</dbReference>
<dbReference type="EC" id="3.2.1.183" evidence="3"/>
<keyword evidence="3" id="KW-0378">Hydrolase</keyword>
<protein>
    <submittedName>
        <fullName evidence="3">UDP-N-acetylglucosamine 2-epimerase</fullName>
        <ecNumber evidence="3">3.2.1.183</ecNumber>
    </submittedName>
</protein>
<dbReference type="PANTHER" id="PTHR43174">
    <property type="entry name" value="UDP-N-ACETYLGLUCOSAMINE 2-EPIMERASE"/>
    <property type="match status" value="1"/>
</dbReference>
<dbReference type="InterPro" id="IPR003331">
    <property type="entry name" value="UDP_GlcNAc_Epimerase_2_dom"/>
</dbReference>
<keyword evidence="3" id="KW-0326">Glycosidase</keyword>
<name>A0ABZ2KH06_9BACT</name>
<organism evidence="3 4">
    <name type="scientific">Pendulispora brunnea</name>
    <dbReference type="NCBI Taxonomy" id="2905690"/>
    <lineage>
        <taxon>Bacteria</taxon>
        <taxon>Pseudomonadati</taxon>
        <taxon>Myxococcota</taxon>
        <taxon>Myxococcia</taxon>
        <taxon>Myxococcales</taxon>
        <taxon>Sorangiineae</taxon>
        <taxon>Pendulisporaceae</taxon>
        <taxon>Pendulispora</taxon>
    </lineage>
</organism>
<dbReference type="EMBL" id="CP089982">
    <property type="protein sequence ID" value="WXA97950.1"/>
    <property type="molecule type" value="Genomic_DNA"/>
</dbReference>
<proteinExistence type="predicted"/>
<evidence type="ECO:0000313" key="3">
    <source>
        <dbReference type="EMBL" id="WXA97950.1"/>
    </source>
</evidence>